<dbReference type="STRING" id="1423776.FD04_GL000705"/>
<keyword evidence="3" id="KW-0732">Signal</keyword>
<dbReference type="SUPFAM" id="SSF52058">
    <property type="entry name" value="L domain-like"/>
    <property type="match status" value="1"/>
</dbReference>
<feature type="compositionally biased region" description="Polar residues" evidence="5">
    <location>
        <begin position="460"/>
        <end position="469"/>
    </location>
</feature>
<evidence type="ECO:0000256" key="1">
    <source>
        <dbReference type="ARBA" id="ARBA00022512"/>
    </source>
</evidence>
<keyword evidence="2" id="KW-0964">Secreted</keyword>
<keyword evidence="1" id="KW-0134">Cell wall</keyword>
<sequence>MNKKIVKAARKLKADQGEITVRKRLYKAGKLWVTASMTTLAFGVVVLGSELSASASVDTTNTTETPTVQLVNEPPKSDVTTRQQTGDVSSGQTPVVPAAKTSATTDVTGDASATTSVSNEDVDANPTADALGGSKTTDSKISPALDVQSSADTTDLGEVSDTEFETAKAAAKATYDATNRAQKVTRVAAAVVAQSGTFGTAAWDLDADGLLTIHAGTFGKTKAPWTDYNDQIKSIVIEDGAIATPESNNDNYNIHLLGDLPNVTSIDASGLDTSQMTSMSHMFVSDPQLTTLVIDKQKFNTSQVTDMSRMFYHDDALTTVDVTGFDTSIVQTFYGMFEYDGSLTNLDVSGFNTSAATTMDFMFDGLTSVTNLDLTHFDTSHVTSMNTMLRYVGMTSLDVSHLDVSQVTNFESLFLGASLQKLDLSSWQMNPTADTTAMLTQMHDLWSLTVGPHTVMTNSGLDSAPSANTVLPDGSKDSKGEDNVVAYGQDTDGNKVTFWEAVGTGTEHDPEGELYATGDELSALYTGDGSAKLATYVWSQDVINPLEYRDAATGEVIDDHHNVSYNGIYQFTKAKTNPTALNKAGLFPTGWHFATGAELGSYIQPEALTLIDRNGTVITMYLAKDAPTFESKTITKTVRYQDGDGHQLSDDFIDAVTMTKATDAATGEVTYSPVDATFKAQANPTIKGYTVVTNPVGAEATDAVSYGEDDVDYIVIYQKNAPTITAKTITKTVHYQDTDATELAPDFTDTAVITQSVDAVSGEPTYTATDDTLAGQANPVLTGYTVITNPANATTSQTVTFDDSDAVYTVVYQKKAPETATKTITKTIHYVDFQGQTLAPDFADTAVITKTIDAVTGEVSYTSRDDELAGNPTPTFKGYQLTINPIQATTTQTVTFDSANSSYTVVYAKQIPAMSTVFVTKTVHYQDADGKMIAPDFTDTAAFNRSVDPVNDAVTYTVIDDVLDGQVNPEVTGYTVTTSPTNATMSQTVTAQTSDVTYTVIYSKDAPTTTSKVITKTVHYVNEQGQQIAPDFVASVTLTKSIDAVTGIVSYSPQSAILDAQANPMVSGYQILTSSTEATQQQVVTFADDNQNFTVMYQKMTPPTDSQIDKDIDTGTATNTVTTVETGTATSTTPVIIDNETPPATPTDTTITETVTSEPATAVSEPVGQPTISVKESQDDNAVVVAGVGDSTTVKTPVTTKEQVINNGQQLPQTSEKQSSAAVVGLGLMTTLFGFIGLKLKRKED</sequence>
<accession>A0A0R1M192</accession>
<protein>
    <recommendedName>
        <fullName evidence="7">Gram-positive cocci surface proteins LPxTG domain-containing protein</fullName>
    </recommendedName>
</protein>
<dbReference type="Proteomes" id="UP000051160">
    <property type="component" value="Unassembled WGS sequence"/>
</dbReference>
<dbReference type="Pfam" id="PF03382">
    <property type="entry name" value="DUF285"/>
    <property type="match status" value="1"/>
</dbReference>
<evidence type="ECO:0000256" key="5">
    <source>
        <dbReference type="SAM" id="MobiDB-lite"/>
    </source>
</evidence>
<gene>
    <name evidence="8" type="ORF">FD04_GL000705</name>
</gene>
<keyword evidence="4" id="KW-0572">Peptidoglycan-anchor</keyword>
<dbReference type="InterPro" id="IPR022263">
    <property type="entry name" value="KxYKxGKxW"/>
</dbReference>
<feature type="compositionally biased region" description="Polar residues" evidence="5">
    <location>
        <begin position="78"/>
        <end position="93"/>
    </location>
</feature>
<dbReference type="OrthoDB" id="2300791at2"/>
<dbReference type="InterPro" id="IPR011889">
    <property type="entry name" value="Liste_lipo_26"/>
</dbReference>
<dbReference type="NCBIfam" id="TIGR01167">
    <property type="entry name" value="LPXTG_anchor"/>
    <property type="match status" value="1"/>
</dbReference>
<keyword evidence="6" id="KW-0812">Transmembrane</keyword>
<feature type="compositionally biased region" description="Polar residues" evidence="5">
    <location>
        <begin position="101"/>
        <end position="119"/>
    </location>
</feature>
<feature type="transmembrane region" description="Helical" evidence="6">
    <location>
        <begin position="1219"/>
        <end position="1238"/>
    </location>
</feature>
<dbReference type="Gene3D" id="3.80.10.10">
    <property type="entry name" value="Ribonuclease Inhibitor"/>
    <property type="match status" value="1"/>
</dbReference>
<dbReference type="Gene3D" id="2.60.40.4300">
    <property type="match status" value="5"/>
</dbReference>
<evidence type="ECO:0000313" key="8">
    <source>
        <dbReference type="EMBL" id="KRK97735.1"/>
    </source>
</evidence>
<dbReference type="InterPro" id="IPR041495">
    <property type="entry name" value="Mub_B2"/>
</dbReference>
<dbReference type="EMBL" id="AZEE01000028">
    <property type="protein sequence ID" value="KRK97735.1"/>
    <property type="molecule type" value="Genomic_DNA"/>
</dbReference>
<feature type="region of interest" description="Disordered" evidence="5">
    <location>
        <begin position="460"/>
        <end position="480"/>
    </location>
</feature>
<keyword evidence="6" id="KW-1133">Transmembrane helix</keyword>
<comment type="caution">
    <text evidence="8">The sequence shown here is derived from an EMBL/GenBank/DDBJ whole genome shotgun (WGS) entry which is preliminary data.</text>
</comment>
<dbReference type="NCBIfam" id="TIGR02167">
    <property type="entry name" value="Liste_lipo_26"/>
    <property type="match status" value="3"/>
</dbReference>
<feature type="region of interest" description="Disordered" evidence="5">
    <location>
        <begin position="72"/>
        <end position="158"/>
    </location>
</feature>
<proteinExistence type="predicted"/>
<dbReference type="InterPro" id="IPR032675">
    <property type="entry name" value="LRR_dom_sf"/>
</dbReference>
<keyword evidence="9" id="KW-1185">Reference proteome</keyword>
<dbReference type="AlphaFoldDB" id="A0A0R1M192"/>
<reference evidence="8 9" key="1">
    <citation type="journal article" date="2015" name="Genome Announc.">
        <title>Expanding the biotechnology potential of lactobacilli through comparative genomics of 213 strains and associated genera.</title>
        <authorList>
            <person name="Sun Z."/>
            <person name="Harris H.M."/>
            <person name="McCann A."/>
            <person name="Guo C."/>
            <person name="Argimon S."/>
            <person name="Zhang W."/>
            <person name="Yang X."/>
            <person name="Jeffery I.B."/>
            <person name="Cooney J.C."/>
            <person name="Kagawa T.F."/>
            <person name="Liu W."/>
            <person name="Song Y."/>
            <person name="Salvetti E."/>
            <person name="Wrobel A."/>
            <person name="Rasinkangas P."/>
            <person name="Parkhill J."/>
            <person name="Rea M.C."/>
            <person name="O'Sullivan O."/>
            <person name="Ritari J."/>
            <person name="Douillard F.P."/>
            <person name="Paul Ross R."/>
            <person name="Yang R."/>
            <person name="Briner A.E."/>
            <person name="Felis G.E."/>
            <person name="de Vos W.M."/>
            <person name="Barrangou R."/>
            <person name="Klaenhammer T.R."/>
            <person name="Caufield P.W."/>
            <person name="Cui Y."/>
            <person name="Zhang H."/>
            <person name="O'Toole P.W."/>
        </authorList>
    </citation>
    <scope>NUCLEOTIDE SEQUENCE [LARGE SCALE GENOMIC DNA]</scope>
    <source>
        <strain evidence="8 9">DSM 19909</strain>
    </source>
</reference>
<dbReference type="NCBIfam" id="TIGR03715">
    <property type="entry name" value="KxYKxGKxW"/>
    <property type="match status" value="1"/>
</dbReference>
<feature type="transmembrane region" description="Helical" evidence="6">
    <location>
        <begin position="31"/>
        <end position="49"/>
    </location>
</feature>
<dbReference type="Pfam" id="PF19258">
    <property type="entry name" value="KxYKxGKxW_sig"/>
    <property type="match status" value="1"/>
</dbReference>
<evidence type="ECO:0000256" key="2">
    <source>
        <dbReference type="ARBA" id="ARBA00022525"/>
    </source>
</evidence>
<evidence type="ECO:0000256" key="4">
    <source>
        <dbReference type="ARBA" id="ARBA00023088"/>
    </source>
</evidence>
<dbReference type="PATRIC" id="fig|1423776.4.peg.708"/>
<keyword evidence="6" id="KW-0472">Membrane</keyword>
<evidence type="ECO:0000313" key="9">
    <source>
        <dbReference type="Proteomes" id="UP000051160"/>
    </source>
</evidence>
<evidence type="ECO:0000256" key="3">
    <source>
        <dbReference type="ARBA" id="ARBA00022729"/>
    </source>
</evidence>
<evidence type="ECO:0000259" key="7">
    <source>
        <dbReference type="PROSITE" id="PS50847"/>
    </source>
</evidence>
<feature type="domain" description="Gram-positive cocci surface proteins LPxTG" evidence="7">
    <location>
        <begin position="1211"/>
        <end position="1245"/>
    </location>
</feature>
<organism evidence="8 9">
    <name type="scientific">Secundilactobacillus odoratitofui DSM 19909 = JCM 15043</name>
    <dbReference type="NCBI Taxonomy" id="1423776"/>
    <lineage>
        <taxon>Bacteria</taxon>
        <taxon>Bacillati</taxon>
        <taxon>Bacillota</taxon>
        <taxon>Bacilli</taxon>
        <taxon>Lactobacillales</taxon>
        <taxon>Lactobacillaceae</taxon>
        <taxon>Secundilactobacillus</taxon>
    </lineage>
</organism>
<dbReference type="InterPro" id="IPR005046">
    <property type="entry name" value="DUF285"/>
</dbReference>
<dbReference type="PROSITE" id="PS50847">
    <property type="entry name" value="GRAM_POS_ANCHORING"/>
    <property type="match status" value="1"/>
</dbReference>
<dbReference type="Pfam" id="PF17966">
    <property type="entry name" value="Muc_B2"/>
    <property type="match status" value="5"/>
</dbReference>
<dbReference type="InterPro" id="IPR019931">
    <property type="entry name" value="LPXTG_anchor"/>
</dbReference>
<evidence type="ECO:0000256" key="6">
    <source>
        <dbReference type="SAM" id="Phobius"/>
    </source>
</evidence>
<name>A0A0R1M192_9LACO</name>
<dbReference type="Pfam" id="PF00746">
    <property type="entry name" value="Gram_pos_anchor"/>
    <property type="match status" value="1"/>
</dbReference>
<dbReference type="RefSeq" id="WP_056947539.1">
    <property type="nucleotide sequence ID" value="NZ_AZEE01000028.1"/>
</dbReference>